<reference evidence="1" key="1">
    <citation type="journal article" date="2014" name="Front. Microbiol.">
        <title>High frequency of phylogenetically diverse reductive dehalogenase-homologous genes in deep subseafloor sedimentary metagenomes.</title>
        <authorList>
            <person name="Kawai M."/>
            <person name="Futagami T."/>
            <person name="Toyoda A."/>
            <person name="Takaki Y."/>
            <person name="Nishi S."/>
            <person name="Hori S."/>
            <person name="Arai W."/>
            <person name="Tsubouchi T."/>
            <person name="Morono Y."/>
            <person name="Uchiyama I."/>
            <person name="Ito T."/>
            <person name="Fujiyama A."/>
            <person name="Inagaki F."/>
            <person name="Takami H."/>
        </authorList>
    </citation>
    <scope>NUCLEOTIDE SEQUENCE</scope>
    <source>
        <strain evidence="1">Expedition CK06-06</strain>
    </source>
</reference>
<dbReference type="Gene3D" id="1.10.10.970">
    <property type="entry name" value="RNA 2'-phosphotransferase, Tpt1/KptA family, N-terminal domain"/>
    <property type="match status" value="1"/>
</dbReference>
<name>X1SFA7_9ZZZZ</name>
<comment type="caution">
    <text evidence="1">The sequence shown here is derived from an EMBL/GenBank/DDBJ whole genome shotgun (WGS) entry which is preliminary data.</text>
</comment>
<dbReference type="InterPro" id="IPR002745">
    <property type="entry name" value="Ptrans_KptA/Tpt1"/>
</dbReference>
<organism evidence="1">
    <name type="scientific">marine sediment metagenome</name>
    <dbReference type="NCBI Taxonomy" id="412755"/>
    <lineage>
        <taxon>unclassified sequences</taxon>
        <taxon>metagenomes</taxon>
        <taxon>ecological metagenomes</taxon>
    </lineage>
</organism>
<dbReference type="InterPro" id="IPR042080">
    <property type="entry name" value="RNA_2'-PTrans_N"/>
</dbReference>
<feature type="non-terminal residue" evidence="1">
    <location>
        <position position="101"/>
    </location>
</feature>
<proteinExistence type="predicted"/>
<dbReference type="GO" id="GO:0016740">
    <property type="term" value="F:transferase activity"/>
    <property type="evidence" value="ECO:0007669"/>
    <property type="project" value="InterPro"/>
</dbReference>
<dbReference type="AlphaFoldDB" id="X1SFA7"/>
<sequence length="101" mass="11361">MTDKELNSLGRIMAGVLRHFPEKLGVMIDGHGWIDISEFVESIGVSRSGFHWIRNHHIEAIALSDPKGRYQIDGGMVRATYGHTIDVNLDDLPPAEIDEFF</sequence>
<evidence type="ECO:0000313" key="1">
    <source>
        <dbReference type="EMBL" id="GAI77836.1"/>
    </source>
</evidence>
<dbReference type="SUPFAM" id="SSF56399">
    <property type="entry name" value="ADP-ribosylation"/>
    <property type="match status" value="1"/>
</dbReference>
<accession>X1SFA7</accession>
<dbReference type="EMBL" id="BARW01014610">
    <property type="protein sequence ID" value="GAI77836.1"/>
    <property type="molecule type" value="Genomic_DNA"/>
</dbReference>
<dbReference type="Pfam" id="PF01885">
    <property type="entry name" value="PTS_2-RNA"/>
    <property type="match status" value="1"/>
</dbReference>
<protein>
    <recommendedName>
        <fullName evidence="2">RNA 2'-phosphotransferase</fullName>
    </recommendedName>
</protein>
<evidence type="ECO:0008006" key="2">
    <source>
        <dbReference type="Google" id="ProtNLM"/>
    </source>
</evidence>
<gene>
    <name evidence="1" type="ORF">S12H4_25857</name>
</gene>